<dbReference type="PANTHER" id="PTHR34299">
    <property type="entry name" value="DIACYLGLYCEROL KINASE"/>
    <property type="match status" value="1"/>
</dbReference>
<keyword evidence="11" id="KW-0443">Lipid metabolism</keyword>
<keyword evidence="5 21" id="KW-0808">Transferase</keyword>
<dbReference type="eggNOG" id="COG0818">
    <property type="taxonomic scope" value="Bacteria"/>
</dbReference>
<dbReference type="GO" id="GO:0008654">
    <property type="term" value="P:phospholipid biosynthetic process"/>
    <property type="evidence" value="ECO:0007669"/>
    <property type="project" value="UniProtKB-KW"/>
</dbReference>
<evidence type="ECO:0000256" key="5">
    <source>
        <dbReference type="ARBA" id="ARBA00022679"/>
    </source>
</evidence>
<keyword evidence="13" id="KW-0594">Phospholipid biosynthesis</keyword>
<protein>
    <submittedName>
        <fullName evidence="21">Diacylglycerol kinase</fullName>
        <ecNumber evidence="21">2.7.1.107</ecNumber>
    </submittedName>
</protein>
<feature type="binding site" evidence="17">
    <location>
        <position position="12"/>
    </location>
    <ligand>
        <name>ATP</name>
        <dbReference type="ChEBI" id="CHEBI:30616"/>
    </ligand>
</feature>
<evidence type="ECO:0000256" key="2">
    <source>
        <dbReference type="ARBA" id="ARBA00005967"/>
    </source>
</evidence>
<dbReference type="Gene3D" id="1.10.287.3610">
    <property type="match status" value="1"/>
</dbReference>
<dbReference type="GO" id="GO:0004143">
    <property type="term" value="F:ATP-dependent diacylglycerol kinase activity"/>
    <property type="evidence" value="ECO:0007669"/>
    <property type="project" value="UniProtKB-EC"/>
</dbReference>
<evidence type="ECO:0000256" key="10">
    <source>
        <dbReference type="ARBA" id="ARBA00022989"/>
    </source>
</evidence>
<feature type="active site" description="Proton acceptor" evidence="15">
    <location>
        <position position="65"/>
    </location>
</feature>
<proteinExistence type="inferred from homology"/>
<dbReference type="GO" id="GO:0005524">
    <property type="term" value="F:ATP binding"/>
    <property type="evidence" value="ECO:0007669"/>
    <property type="project" value="UniProtKB-KW"/>
</dbReference>
<dbReference type="Gene3D" id="1.20.144.10">
    <property type="entry name" value="Phosphatidic acid phosphatase type 2/haloperoxidase"/>
    <property type="match status" value="1"/>
</dbReference>
<keyword evidence="4" id="KW-0444">Lipid biosynthesis</keyword>
<evidence type="ECO:0000256" key="7">
    <source>
        <dbReference type="ARBA" id="ARBA00022741"/>
    </source>
</evidence>
<evidence type="ECO:0000256" key="17">
    <source>
        <dbReference type="PIRSR" id="PIRSR600829-3"/>
    </source>
</evidence>
<dbReference type="InterPro" id="IPR000326">
    <property type="entry name" value="PAP2/HPO"/>
</dbReference>
<keyword evidence="3" id="KW-1003">Cell membrane</keyword>
<sequence>MKVRKLIDSFNYAVSGIVYALKTQRNMRIHFTIAFFTLLLSLFLNLNRTELIVLVLTISLVIVSEMVNTSIEKTIDMYTEKYHPLAEIAKNVAAGAVLISAVNAIIVAYLLFFDRLNPYTRVVIIKIKNSPIHLTFISILLVIIITIVIKTKTAIGTPLKGGIISGHAAIAFVVATTITFITENTLVSTLSFFIAALVGQSRIEGKIHTTTQVFVGAVLGILITVLLFQVAG</sequence>
<dbReference type="SUPFAM" id="SSF48317">
    <property type="entry name" value="Acid phosphatase/Vanadium-dependent haloperoxidase"/>
    <property type="match status" value="1"/>
</dbReference>
<organism evidence="21 22">
    <name type="scientific">Caldisalinibacter kiritimatiensis</name>
    <dbReference type="NCBI Taxonomy" id="1304284"/>
    <lineage>
        <taxon>Bacteria</taxon>
        <taxon>Bacillati</taxon>
        <taxon>Bacillota</taxon>
        <taxon>Tissierellia</taxon>
        <taxon>Tissierellales</taxon>
        <taxon>Thermohalobacteraceae</taxon>
        <taxon>Caldisalinibacter</taxon>
    </lineage>
</organism>
<evidence type="ECO:0000256" key="14">
    <source>
        <dbReference type="ARBA" id="ARBA00023264"/>
    </source>
</evidence>
<evidence type="ECO:0000256" key="6">
    <source>
        <dbReference type="ARBA" id="ARBA00022692"/>
    </source>
</evidence>
<feature type="binding site" evidence="17">
    <location>
        <position position="72"/>
    </location>
    <ligand>
        <name>ATP</name>
        <dbReference type="ChEBI" id="CHEBI:30616"/>
    </ligand>
</feature>
<dbReference type="OrthoDB" id="9789934at2"/>
<reference evidence="21 22" key="1">
    <citation type="journal article" date="2015" name="Geomicrobiol. J.">
        <title>Caldisalinibacter kiritimatiensis gen. nov., sp. nov., a moderately thermohalophilic thiosulfate-reducing bacterium from a hypersaline microbial mat.</title>
        <authorList>
            <person name="Ben Hania W."/>
            <person name="Joseph M."/>
            <person name="Fiebig A."/>
            <person name="Bunk B."/>
            <person name="Klenk H.-P."/>
            <person name="Fardeau M.-L."/>
            <person name="Spring S."/>
        </authorList>
    </citation>
    <scope>NUCLEOTIDE SEQUENCE [LARGE SCALE GENOMIC DNA]</scope>
    <source>
        <strain evidence="21 22">L21-TH-D2</strain>
    </source>
</reference>
<dbReference type="EC" id="2.7.1.107" evidence="21"/>
<dbReference type="GO" id="GO:0046872">
    <property type="term" value="F:metal ion binding"/>
    <property type="evidence" value="ECO:0007669"/>
    <property type="project" value="UniProtKB-KW"/>
</dbReference>
<comment type="similarity">
    <text evidence="2">Belongs to the bacterial diacylglycerol kinase family.</text>
</comment>
<name>R1CTA1_9FIRM</name>
<comment type="cofactor">
    <cofactor evidence="18">
        <name>Mg(2+)</name>
        <dbReference type="ChEBI" id="CHEBI:18420"/>
    </cofactor>
    <text evidence="18">Mn(2+), Zn(2+), Cd(2+) and Co(2+) support activity to lesser extents.</text>
</comment>
<evidence type="ECO:0000313" key="21">
    <source>
        <dbReference type="EMBL" id="EOD01876.1"/>
    </source>
</evidence>
<keyword evidence="7 17" id="KW-0547">Nucleotide-binding</keyword>
<keyword evidence="8 21" id="KW-0418">Kinase</keyword>
<evidence type="ECO:0000256" key="9">
    <source>
        <dbReference type="ARBA" id="ARBA00022840"/>
    </source>
</evidence>
<feature type="transmembrane region" description="Helical" evidence="19">
    <location>
        <begin position="213"/>
        <end position="231"/>
    </location>
</feature>
<accession>R1CTA1</accession>
<dbReference type="PATRIC" id="fig|1304284.3.peg.37"/>
<keyword evidence="10 19" id="KW-1133">Transmembrane helix</keyword>
<dbReference type="Proteomes" id="UP000013378">
    <property type="component" value="Unassembled WGS sequence"/>
</dbReference>
<evidence type="ECO:0000256" key="8">
    <source>
        <dbReference type="ARBA" id="ARBA00022777"/>
    </source>
</evidence>
<feature type="transmembrane region" description="Helical" evidence="19">
    <location>
        <begin position="29"/>
        <end position="46"/>
    </location>
</feature>
<keyword evidence="14" id="KW-1208">Phospholipid metabolism</keyword>
<comment type="caution">
    <text evidence="21">The sequence shown here is derived from an EMBL/GenBank/DDBJ whole genome shotgun (WGS) entry which is preliminary data.</text>
</comment>
<dbReference type="Pfam" id="PF01219">
    <property type="entry name" value="DAGK_prokar"/>
    <property type="match status" value="1"/>
</dbReference>
<dbReference type="CDD" id="cd14266">
    <property type="entry name" value="UDPK_IM_PAP2_like"/>
    <property type="match status" value="1"/>
</dbReference>
<dbReference type="InterPro" id="IPR036938">
    <property type="entry name" value="PAP2/HPO_sf"/>
</dbReference>
<keyword evidence="9 17" id="KW-0067">ATP-binding</keyword>
<dbReference type="Pfam" id="PF01569">
    <property type="entry name" value="PAP2"/>
    <property type="match status" value="1"/>
</dbReference>
<dbReference type="eggNOG" id="COG0671">
    <property type="taxonomic scope" value="Bacteria"/>
</dbReference>
<evidence type="ECO:0000256" key="16">
    <source>
        <dbReference type="PIRSR" id="PIRSR600829-2"/>
    </source>
</evidence>
<keyword evidence="6 19" id="KW-0812">Transmembrane</keyword>
<dbReference type="InterPro" id="IPR000829">
    <property type="entry name" value="DAGK"/>
</dbReference>
<dbReference type="STRING" id="1304284.L21TH_0037"/>
<evidence type="ECO:0000256" key="11">
    <source>
        <dbReference type="ARBA" id="ARBA00023098"/>
    </source>
</evidence>
<dbReference type="EMBL" id="ARZA01000004">
    <property type="protein sequence ID" value="EOD01876.1"/>
    <property type="molecule type" value="Genomic_DNA"/>
</dbReference>
<feature type="binding site" evidence="16">
    <location>
        <position position="65"/>
    </location>
    <ligand>
        <name>substrate</name>
    </ligand>
</feature>
<keyword evidence="12 19" id="KW-0472">Membrane</keyword>
<dbReference type="AlphaFoldDB" id="R1CTA1"/>
<keyword evidence="22" id="KW-1185">Reference proteome</keyword>
<feature type="transmembrane region" description="Helical" evidence="19">
    <location>
        <begin position="52"/>
        <end position="71"/>
    </location>
</feature>
<feature type="binding site" evidence="18">
    <location>
        <position position="72"/>
    </location>
    <ligand>
        <name>a divalent metal cation</name>
        <dbReference type="ChEBI" id="CHEBI:60240"/>
    </ligand>
</feature>
<gene>
    <name evidence="21" type="ORF">L21TH_0037</name>
</gene>
<evidence type="ECO:0000259" key="20">
    <source>
        <dbReference type="Pfam" id="PF01569"/>
    </source>
</evidence>
<evidence type="ECO:0000313" key="22">
    <source>
        <dbReference type="Proteomes" id="UP000013378"/>
    </source>
</evidence>
<comment type="subcellular location">
    <subcellularLocation>
        <location evidence="1">Cell membrane</location>
        <topology evidence="1">Multi-pass membrane protein</topology>
    </subcellularLocation>
</comment>
<dbReference type="PANTHER" id="PTHR34299:SF1">
    <property type="entry name" value="DIACYLGLYCEROL KINASE"/>
    <property type="match status" value="1"/>
</dbReference>
<evidence type="ECO:0000256" key="12">
    <source>
        <dbReference type="ARBA" id="ARBA00023136"/>
    </source>
</evidence>
<feature type="transmembrane region" description="Helical" evidence="19">
    <location>
        <begin position="92"/>
        <end position="112"/>
    </location>
</feature>
<evidence type="ECO:0000256" key="4">
    <source>
        <dbReference type="ARBA" id="ARBA00022516"/>
    </source>
</evidence>
<keyword evidence="18" id="KW-0479">Metal-binding</keyword>
<feature type="transmembrane region" description="Helical" evidence="19">
    <location>
        <begin position="132"/>
        <end position="149"/>
    </location>
</feature>
<keyword evidence="18" id="KW-0460">Magnesium</keyword>
<evidence type="ECO:0000256" key="19">
    <source>
        <dbReference type="SAM" id="Phobius"/>
    </source>
</evidence>
<evidence type="ECO:0000256" key="3">
    <source>
        <dbReference type="ARBA" id="ARBA00022475"/>
    </source>
</evidence>
<dbReference type="InterPro" id="IPR036945">
    <property type="entry name" value="DAGK_sf"/>
</dbReference>
<dbReference type="GO" id="GO:0005886">
    <property type="term" value="C:plasma membrane"/>
    <property type="evidence" value="ECO:0007669"/>
    <property type="project" value="UniProtKB-SubCell"/>
</dbReference>
<evidence type="ECO:0000256" key="18">
    <source>
        <dbReference type="PIRSR" id="PIRSR600829-4"/>
    </source>
</evidence>
<feature type="domain" description="Phosphatidic acid phosphatase type 2/haloperoxidase" evidence="20">
    <location>
        <begin position="136"/>
        <end position="230"/>
    </location>
</feature>
<dbReference type="RefSeq" id="WP_006305377.1">
    <property type="nucleotide sequence ID" value="NZ_ARZA01000004.1"/>
</dbReference>
<evidence type="ECO:0000256" key="1">
    <source>
        <dbReference type="ARBA" id="ARBA00004651"/>
    </source>
</evidence>
<evidence type="ECO:0000256" key="15">
    <source>
        <dbReference type="PIRSR" id="PIRSR600829-1"/>
    </source>
</evidence>
<evidence type="ECO:0000256" key="13">
    <source>
        <dbReference type="ARBA" id="ARBA00023209"/>
    </source>
</evidence>